<reference evidence="1 2" key="1">
    <citation type="journal article" date="2015" name="Fungal Genet. Biol.">
        <title>Evolution of novel wood decay mechanisms in Agaricales revealed by the genome sequences of Fistulina hepatica and Cylindrobasidium torrendii.</title>
        <authorList>
            <person name="Floudas D."/>
            <person name="Held B.W."/>
            <person name="Riley R."/>
            <person name="Nagy L.G."/>
            <person name="Koehler G."/>
            <person name="Ransdell A.S."/>
            <person name="Younus H."/>
            <person name="Chow J."/>
            <person name="Chiniquy J."/>
            <person name="Lipzen A."/>
            <person name="Tritt A."/>
            <person name="Sun H."/>
            <person name="Haridas S."/>
            <person name="LaButti K."/>
            <person name="Ohm R.A."/>
            <person name="Kues U."/>
            <person name="Blanchette R.A."/>
            <person name="Grigoriev I.V."/>
            <person name="Minto R.E."/>
            <person name="Hibbett D.S."/>
        </authorList>
    </citation>
    <scope>NUCLEOTIDE SEQUENCE [LARGE SCALE GENOMIC DNA]</scope>
    <source>
        <strain evidence="1 2">FP15055 ss-10</strain>
    </source>
</reference>
<evidence type="ECO:0000313" key="1">
    <source>
        <dbReference type="EMBL" id="KIY67887.1"/>
    </source>
</evidence>
<dbReference type="EMBL" id="KN880514">
    <property type="protein sequence ID" value="KIY67887.1"/>
    <property type="molecule type" value="Genomic_DNA"/>
</dbReference>
<evidence type="ECO:0000313" key="2">
    <source>
        <dbReference type="Proteomes" id="UP000054007"/>
    </source>
</evidence>
<organism evidence="1 2">
    <name type="scientific">Cylindrobasidium torrendii FP15055 ss-10</name>
    <dbReference type="NCBI Taxonomy" id="1314674"/>
    <lineage>
        <taxon>Eukaryota</taxon>
        <taxon>Fungi</taxon>
        <taxon>Dikarya</taxon>
        <taxon>Basidiomycota</taxon>
        <taxon>Agaricomycotina</taxon>
        <taxon>Agaricomycetes</taxon>
        <taxon>Agaricomycetidae</taxon>
        <taxon>Agaricales</taxon>
        <taxon>Marasmiineae</taxon>
        <taxon>Physalacriaceae</taxon>
        <taxon>Cylindrobasidium</taxon>
    </lineage>
</organism>
<accession>A0A0D7BBI8</accession>
<dbReference type="Proteomes" id="UP000054007">
    <property type="component" value="Unassembled WGS sequence"/>
</dbReference>
<keyword evidence="2" id="KW-1185">Reference proteome</keyword>
<name>A0A0D7BBI8_9AGAR</name>
<sequence length="169" mass="19209">MLEVGTRTTYTYDLDGRRWRGPGLPTDHACAVFPSRAVWTSNRFHQATTLIRAKNILYDRGLLIALRVLLLPRPEAEGRLSEFPNHPRRARFRFHASSFIFSRLVNGGAGRLIVALLRFHKLSFTTCIPTHPDAEDVQRCPGFIMVECMYPSPCMPLFPLLEFNAAVIP</sequence>
<proteinExistence type="predicted"/>
<dbReference type="AlphaFoldDB" id="A0A0D7BBI8"/>
<gene>
    <name evidence="1" type="ORF">CYLTODRAFT_277616</name>
</gene>
<protein>
    <submittedName>
        <fullName evidence="1">Uncharacterized protein</fullName>
    </submittedName>
</protein>